<evidence type="ECO:0000313" key="2">
    <source>
        <dbReference type="EMBL" id="OAT23966.1"/>
    </source>
</evidence>
<dbReference type="AlphaFoldDB" id="A0A1B7I699"/>
<gene>
    <name evidence="2" type="ORF">M977_00256</name>
</gene>
<evidence type="ECO:0000259" key="1">
    <source>
        <dbReference type="Pfam" id="PF18668"/>
    </source>
</evidence>
<dbReference type="EMBL" id="LXEP01000003">
    <property type="protein sequence ID" value="OAT23966.1"/>
    <property type="molecule type" value="Genomic_DNA"/>
</dbReference>
<proteinExistence type="predicted"/>
<feature type="domain" description="Tail spike TSP1/Gp66 N-terminal" evidence="1">
    <location>
        <begin position="3"/>
        <end position="45"/>
    </location>
</feature>
<organism evidence="2 3">
    <name type="scientific">Buttiauxella gaviniae ATCC 51604</name>
    <dbReference type="NCBI Taxonomy" id="1354253"/>
    <lineage>
        <taxon>Bacteria</taxon>
        <taxon>Pseudomonadati</taxon>
        <taxon>Pseudomonadota</taxon>
        <taxon>Gammaproteobacteria</taxon>
        <taxon>Enterobacterales</taxon>
        <taxon>Enterobacteriaceae</taxon>
        <taxon>Buttiauxella</taxon>
    </lineage>
</organism>
<dbReference type="PATRIC" id="fig|1354253.4.peg.262"/>
<dbReference type="SUPFAM" id="SSF51126">
    <property type="entry name" value="Pectin lyase-like"/>
    <property type="match status" value="1"/>
</dbReference>
<evidence type="ECO:0000313" key="3">
    <source>
        <dbReference type="Proteomes" id="UP000078504"/>
    </source>
</evidence>
<dbReference type="Pfam" id="PF18668">
    <property type="entry name" value="Tail_spike_N"/>
    <property type="match status" value="1"/>
</dbReference>
<name>A0A1B7I699_9ENTR</name>
<accession>A0A1B7I699</accession>
<dbReference type="InterPro" id="IPR040775">
    <property type="entry name" value="Tail_spike_N"/>
</dbReference>
<sequence length="584" mass="63702">MFNPDDNSYYKWTGSFATGPKVVPANSAPETSGGVGPGKWLNVGDAALRSQIAGPSGAGNIGYGDATLLDLANSIYVSDFSSALLSKFPSSIQTMTIVKYHADSAGVFNLSHATNVMRRTNETGNPGDTDGGSWIIDANGVKWVTTLHLHVDRFGAYPGRNKTSFDSSDAFQKASKAAGMDGYGQRRRVEIGNYVYTLNKKVIFPSNVDFVGSGTTIVSEIDNGTSIFETGYFKSGELVSNTSGLSDEECIGTAIVRNSSFRGIQFVDIKNVFNLRCFTQGCFITDVSFHGCGVCIYSVQGFYANYEIDVVGDYEAKKGSYAISLGRATNLVSCVSRISSRSYGIRLSEPLNALYLQNNTQNVNFSGSSFEQMIRAVTLAGENYTTNLNGIYCENVDTVLGKEDGVFVSHALKIGDGGWMYDVKYLFKMSGLLNSEVNLNDYGTELPKVELVNTPSLINSLQINLNTQKTFAYPTAVIPVNDNVKYTFNYMLNDAIYTGGEIYVITPIYFDCDCSYELRAISSDGANSILKQGRMTRFNAISFGEDNAYLSVGSSGETILHFKNITSTSYPWMSTAKIYIYLRN</sequence>
<dbReference type="Proteomes" id="UP000078504">
    <property type="component" value="Unassembled WGS sequence"/>
</dbReference>
<dbReference type="Gene3D" id="2.10.10.80">
    <property type="match status" value="1"/>
</dbReference>
<reference evidence="2 3" key="1">
    <citation type="submission" date="2016-04" db="EMBL/GenBank/DDBJ databases">
        <title>ATOL: Assembling a taxonomically balanced genome-scale reconstruction of the evolutionary history of the Enterobacteriaceae.</title>
        <authorList>
            <person name="Plunkett G.III."/>
            <person name="Neeno-Eckwall E.C."/>
            <person name="Glasner J.D."/>
            <person name="Perna N.T."/>
        </authorList>
    </citation>
    <scope>NUCLEOTIDE SEQUENCE [LARGE SCALE GENOMIC DNA]</scope>
    <source>
        <strain evidence="2 3">ATCC 51604</strain>
    </source>
</reference>
<comment type="caution">
    <text evidence="2">The sequence shown here is derived from an EMBL/GenBank/DDBJ whole genome shotgun (WGS) entry which is preliminary data.</text>
</comment>
<dbReference type="InterPro" id="IPR011050">
    <property type="entry name" value="Pectin_lyase_fold/virulence"/>
</dbReference>
<protein>
    <recommendedName>
        <fullName evidence="1">Tail spike TSP1/Gp66 N-terminal domain-containing protein</fullName>
    </recommendedName>
</protein>